<evidence type="ECO:0000313" key="3">
    <source>
        <dbReference type="Proteomes" id="UP000050398"/>
    </source>
</evidence>
<protein>
    <recommendedName>
        <fullName evidence="4">Citrate transporter-like domain-containing protein</fullName>
    </recommendedName>
</protein>
<evidence type="ECO:0000256" key="1">
    <source>
        <dbReference type="SAM" id="Phobius"/>
    </source>
</evidence>
<feature type="transmembrane region" description="Helical" evidence="1">
    <location>
        <begin position="50"/>
        <end position="66"/>
    </location>
</feature>
<accession>A0A0P6WDU1</accession>
<evidence type="ECO:0000313" key="2">
    <source>
        <dbReference type="EMBL" id="KPL58405.1"/>
    </source>
</evidence>
<feature type="transmembrane region" description="Helical" evidence="1">
    <location>
        <begin position="263"/>
        <end position="283"/>
    </location>
</feature>
<reference evidence="2 3" key="1">
    <citation type="submission" date="2015-08" db="EMBL/GenBank/DDBJ databases">
        <title>Draft Genome Sequence of Bacillus vietnamensis UCD-SED5.</title>
        <authorList>
            <person name="Lee R.D."/>
            <person name="Jospin G."/>
            <person name="Lang J.M."/>
            <person name="Coil D.A."/>
            <person name="Eisen J.A."/>
        </authorList>
    </citation>
    <scope>NUCLEOTIDE SEQUENCE [LARGE SCALE GENOMIC DNA]</scope>
    <source>
        <strain evidence="2 3">UCD-SED5</strain>
    </source>
</reference>
<keyword evidence="1" id="KW-0472">Membrane</keyword>
<comment type="caution">
    <text evidence="2">The sequence shown here is derived from an EMBL/GenBank/DDBJ whole genome shotgun (WGS) entry which is preliminary data.</text>
</comment>
<evidence type="ECO:0008006" key="4">
    <source>
        <dbReference type="Google" id="ProtNLM"/>
    </source>
</evidence>
<dbReference type="Proteomes" id="UP000050398">
    <property type="component" value="Unassembled WGS sequence"/>
</dbReference>
<keyword evidence="1" id="KW-1133">Transmembrane helix</keyword>
<name>A0A0P6WDU1_9BACI</name>
<feature type="transmembrane region" description="Helical" evidence="1">
    <location>
        <begin position="385"/>
        <end position="411"/>
    </location>
</feature>
<dbReference type="EMBL" id="LIXZ01000015">
    <property type="protein sequence ID" value="KPL58405.1"/>
    <property type="molecule type" value="Genomic_DNA"/>
</dbReference>
<dbReference type="OrthoDB" id="3171527at2"/>
<feature type="transmembrane region" description="Helical" evidence="1">
    <location>
        <begin position="161"/>
        <end position="183"/>
    </location>
</feature>
<gene>
    <name evidence="2" type="ORF">AM506_16200</name>
</gene>
<sequence>MLRFSLIMSMCFLYIVEAFMPNVYIGLVFNIVATAIFLLFLPLLECKGRIFTLGLFTAGGIIHYTVGDTGFDLVQGITQNMPLLSILILAPLLSVPLRREGIIDSVILYLNELKHNPRKTFYGISSFMMTLAPILNMGALRIVHGFVESIHLPSKLLSRSYYVGFTPAVIWSPFFASVGIVLFYLDITYLSYVAVGVMFAVIQMTVGLVLFRPKIAEETAAAAEERNEMISHDKGPKKDMYLLFGFVLGLVVLLIVMEQVFQKSMLLLVSIICFLVPVAWVIFRKRKSIVKEEIILYKNKLHSQKMEICLFLSAGLFGNAVSHTPVKELLEKSIQWSATQSIGVLFLFIILLVTIMAFLGVHQIIVTPLILTSLDFATMPNVAVASVAFMCIFTWMLSSAISPLNAMNIIISQCVQRNGITVAFKWNGIYFLSITSLAFVYVYILNWI</sequence>
<feature type="transmembrane region" description="Helical" evidence="1">
    <location>
        <begin position="23"/>
        <end position="43"/>
    </location>
</feature>
<keyword evidence="1" id="KW-0812">Transmembrane</keyword>
<feature type="transmembrane region" description="Helical" evidence="1">
    <location>
        <begin position="342"/>
        <end position="365"/>
    </location>
</feature>
<proteinExistence type="predicted"/>
<feature type="transmembrane region" description="Helical" evidence="1">
    <location>
        <begin position="240"/>
        <end position="257"/>
    </location>
</feature>
<dbReference type="AlphaFoldDB" id="A0A0P6WDU1"/>
<feature type="transmembrane region" description="Helical" evidence="1">
    <location>
        <begin position="189"/>
        <end position="211"/>
    </location>
</feature>
<feature type="transmembrane region" description="Helical" evidence="1">
    <location>
        <begin position="120"/>
        <end position="140"/>
    </location>
</feature>
<organism evidence="2 3">
    <name type="scientific">Rossellomorea vietnamensis</name>
    <dbReference type="NCBI Taxonomy" id="218284"/>
    <lineage>
        <taxon>Bacteria</taxon>
        <taxon>Bacillati</taxon>
        <taxon>Bacillota</taxon>
        <taxon>Bacilli</taxon>
        <taxon>Bacillales</taxon>
        <taxon>Bacillaceae</taxon>
        <taxon>Rossellomorea</taxon>
    </lineage>
</organism>
<dbReference type="PATRIC" id="fig|218284.4.peg.1440"/>
<feature type="transmembrane region" description="Helical" evidence="1">
    <location>
        <begin position="423"/>
        <end position="444"/>
    </location>
</feature>